<evidence type="ECO:0000313" key="2">
    <source>
        <dbReference type="Proteomes" id="UP001054821"/>
    </source>
</evidence>
<comment type="caution">
    <text evidence="1">The sequence shown here is derived from an EMBL/GenBank/DDBJ whole genome shotgun (WGS) entry which is preliminary data.</text>
</comment>
<gene>
    <name evidence="1" type="ORF">L3X38_011885</name>
</gene>
<evidence type="ECO:0000313" key="1">
    <source>
        <dbReference type="EMBL" id="KAI5344008.1"/>
    </source>
</evidence>
<reference evidence="1 2" key="1">
    <citation type="journal article" date="2022" name="G3 (Bethesda)">
        <title>Whole-genome sequence and methylome profiling of the almond [Prunus dulcis (Mill.) D.A. Webb] cultivar 'Nonpareil'.</title>
        <authorList>
            <person name="D'Amico-Willman K.M."/>
            <person name="Ouma W.Z."/>
            <person name="Meulia T."/>
            <person name="Sideli G.M."/>
            <person name="Gradziel T.M."/>
            <person name="Fresnedo-Ramirez J."/>
        </authorList>
    </citation>
    <scope>NUCLEOTIDE SEQUENCE [LARGE SCALE GENOMIC DNA]</scope>
    <source>
        <strain evidence="1">Clone GOH B32 T37-40</strain>
    </source>
</reference>
<dbReference type="AlphaFoldDB" id="A0AAD4WIZ6"/>
<accession>A0AAD4WIZ6</accession>
<protein>
    <submittedName>
        <fullName evidence="1">Uncharacterized protein</fullName>
    </submittedName>
</protein>
<dbReference type="Proteomes" id="UP001054821">
    <property type="component" value="Chromosome 2"/>
</dbReference>
<organism evidence="1 2">
    <name type="scientific">Prunus dulcis</name>
    <name type="common">Almond</name>
    <name type="synonym">Amygdalus dulcis</name>
    <dbReference type="NCBI Taxonomy" id="3755"/>
    <lineage>
        <taxon>Eukaryota</taxon>
        <taxon>Viridiplantae</taxon>
        <taxon>Streptophyta</taxon>
        <taxon>Embryophyta</taxon>
        <taxon>Tracheophyta</taxon>
        <taxon>Spermatophyta</taxon>
        <taxon>Magnoliopsida</taxon>
        <taxon>eudicotyledons</taxon>
        <taxon>Gunneridae</taxon>
        <taxon>Pentapetalae</taxon>
        <taxon>rosids</taxon>
        <taxon>fabids</taxon>
        <taxon>Rosales</taxon>
        <taxon>Rosaceae</taxon>
        <taxon>Amygdaloideae</taxon>
        <taxon>Amygdaleae</taxon>
        <taxon>Prunus</taxon>
    </lineage>
</organism>
<sequence>MMMSTDILVAFDFVSTLDICPMNFGDYRTMGERNVDQVDQMSPESSVDCSSGDFVFPEACEDVSLRWHEELTKNKGIDI</sequence>
<proteinExistence type="predicted"/>
<keyword evidence="2" id="KW-1185">Reference proteome</keyword>
<dbReference type="EMBL" id="JAJFAZ020000002">
    <property type="protein sequence ID" value="KAI5344008.1"/>
    <property type="molecule type" value="Genomic_DNA"/>
</dbReference>
<name>A0AAD4WIZ6_PRUDU</name>